<organism evidence="1 2">
    <name type="scientific">Moorena producens 3L</name>
    <dbReference type="NCBI Taxonomy" id="489825"/>
    <lineage>
        <taxon>Bacteria</taxon>
        <taxon>Bacillati</taxon>
        <taxon>Cyanobacteriota</taxon>
        <taxon>Cyanophyceae</taxon>
        <taxon>Coleofasciculales</taxon>
        <taxon>Coleofasciculaceae</taxon>
        <taxon>Moorena</taxon>
    </lineage>
</organism>
<dbReference type="Proteomes" id="UP000003959">
    <property type="component" value="Unassembled WGS sequence"/>
</dbReference>
<name>F4Y3T3_9CYAN</name>
<reference evidence="2" key="1">
    <citation type="journal article" date="2011" name="Proc. Natl. Acad. Sci. U.S.A.">
        <title>Genomic insights into the physiology and ecology of the marine filamentous cyanobacterium Lyngbya majuscula.</title>
        <authorList>
            <person name="Jones A.C."/>
            <person name="Monroe E.A."/>
            <person name="Podell S."/>
            <person name="Hess W.R."/>
            <person name="Klages S."/>
            <person name="Esquenazi E."/>
            <person name="Niessen S."/>
            <person name="Hoover H."/>
            <person name="Rothmann M."/>
            <person name="Lasken R.S."/>
            <person name="Yates J.R.III."/>
            <person name="Reinhardt R."/>
            <person name="Kube M."/>
            <person name="Burkart M.D."/>
            <person name="Allen E.E."/>
            <person name="Dorrestein P.C."/>
            <person name="Gerwick W.H."/>
            <person name="Gerwick L."/>
        </authorList>
    </citation>
    <scope>NUCLEOTIDE SEQUENCE [LARGE SCALE GENOMIC DNA]</scope>
    <source>
        <strain evidence="2">3L</strain>
    </source>
</reference>
<gene>
    <name evidence="1" type="ORF">LYNGBM3L_73810</name>
</gene>
<accession>F4Y3T3</accession>
<protein>
    <submittedName>
        <fullName evidence="1">Uncharacterized protein</fullName>
    </submittedName>
</protein>
<sequence length="36" mass="4155">MINAQQECLNRYEGIGGQMRLVMRLVMTNLMAKEVL</sequence>
<dbReference type="AlphaFoldDB" id="F4Y3T3"/>
<keyword evidence="2" id="KW-1185">Reference proteome</keyword>
<dbReference type="HOGENOM" id="CLU_3357129_0_0_3"/>
<dbReference type="EMBL" id="GL890974">
    <property type="protein sequence ID" value="EGJ28429.1"/>
    <property type="molecule type" value="Genomic_DNA"/>
</dbReference>
<evidence type="ECO:0000313" key="1">
    <source>
        <dbReference type="EMBL" id="EGJ28429.1"/>
    </source>
</evidence>
<evidence type="ECO:0000313" key="2">
    <source>
        <dbReference type="Proteomes" id="UP000003959"/>
    </source>
</evidence>
<proteinExistence type="predicted"/>